<keyword evidence="1" id="KW-0472">Membrane</keyword>
<dbReference type="Proteomes" id="UP000471633">
    <property type="component" value="Unassembled WGS sequence"/>
</dbReference>
<dbReference type="PANTHER" id="PTHR12277:SF194">
    <property type="entry name" value="FI04476P"/>
    <property type="match status" value="1"/>
</dbReference>
<evidence type="ECO:0000313" key="4">
    <source>
        <dbReference type="EMBL" id="KAH9595630.1"/>
    </source>
</evidence>
<dbReference type="Gene3D" id="3.40.50.1820">
    <property type="entry name" value="alpha/beta hydrolase"/>
    <property type="match status" value="1"/>
</dbReference>
<dbReference type="KEGG" id="shx:MS3_00010167"/>
<protein>
    <submittedName>
        <fullName evidence="4">Monoacylglycerol lipase abhd12</fullName>
    </submittedName>
</protein>
<feature type="domain" description="AB hydrolase-1" evidence="2">
    <location>
        <begin position="143"/>
        <end position="230"/>
    </location>
</feature>
<evidence type="ECO:0000259" key="3">
    <source>
        <dbReference type="Pfam" id="PF02230"/>
    </source>
</evidence>
<dbReference type="InterPro" id="IPR000073">
    <property type="entry name" value="AB_hydrolase_1"/>
</dbReference>
<dbReference type="SUPFAM" id="SSF53474">
    <property type="entry name" value="alpha/beta-Hydrolases"/>
    <property type="match status" value="1"/>
</dbReference>
<dbReference type="GO" id="GO:0006660">
    <property type="term" value="P:phosphatidylserine catabolic process"/>
    <property type="evidence" value="ECO:0007669"/>
    <property type="project" value="TreeGrafter"/>
</dbReference>
<dbReference type="Pfam" id="PF00561">
    <property type="entry name" value="Abhydrolase_1"/>
    <property type="match status" value="1"/>
</dbReference>
<reference evidence="4" key="2">
    <citation type="journal article" date="2019" name="Gigascience">
        <title>High-quality Schistosoma haematobium genome achieved by single-molecule and long-range sequencing.</title>
        <authorList>
            <person name="Stroehlein A.J."/>
            <person name="Korhonen P.K."/>
            <person name="Chong T.M."/>
            <person name="Lim Y.L."/>
            <person name="Chan K.G."/>
            <person name="Webster B."/>
            <person name="Rollinson D."/>
            <person name="Brindley P.J."/>
            <person name="Gasser R.B."/>
            <person name="Young N.D."/>
        </authorList>
    </citation>
    <scope>NUCLEOTIDE SEQUENCE</scope>
</reference>
<dbReference type="PANTHER" id="PTHR12277">
    <property type="entry name" value="ALPHA/BETA HYDROLASE DOMAIN-CONTAINING PROTEIN"/>
    <property type="match status" value="1"/>
</dbReference>
<comment type="caution">
    <text evidence="4">The sequence shown here is derived from an EMBL/GenBank/DDBJ whole genome shotgun (WGS) entry which is preliminary data.</text>
</comment>
<keyword evidence="1" id="KW-0812">Transmembrane</keyword>
<keyword evidence="1" id="KW-1133">Transmembrane helix</keyword>
<sequence length="382" mass="42966">MVDVSVSRSFQWFIVEVKKGYEIGKVTICQAPVMILLWVSAFLVHLALILYIALPLIVEKFPAFCRRLVFKTHSGPSFGSRVYTHFESVDIPSGHGHNFYIASLDDKALLGVWHILPSNNEEISATDSRSYEEIMNSLPNDLPVFIYFHGNSKSRAIPWRVNIYKLLSSLGYHVFCFDYRGYGDSTGSLTGENDCLLDSLTVFQFVCKRFPSAPIFFWGHSLGTGVVGCLMDHLNKEHDSLPNIRLPKGIILDAPFTCLTDVIHHRIFMKPYQLMPTLQERFVSAMNKVKLSFNTQSNLINCPIPIVILHAEDDAVVPFTLGKKLAEILSTNGTSVFFKPYEGKLGYRHNFIHTAPDLPDIITSFVQSTLSGSLNALEDLII</sequence>
<dbReference type="CTD" id="24592554"/>
<evidence type="ECO:0000259" key="2">
    <source>
        <dbReference type="Pfam" id="PF00561"/>
    </source>
</evidence>
<evidence type="ECO:0000313" key="5">
    <source>
        <dbReference type="Proteomes" id="UP000471633"/>
    </source>
</evidence>
<organism evidence="4 5">
    <name type="scientific">Schistosoma haematobium</name>
    <name type="common">Blood fluke</name>
    <dbReference type="NCBI Taxonomy" id="6185"/>
    <lineage>
        <taxon>Eukaryota</taxon>
        <taxon>Metazoa</taxon>
        <taxon>Spiralia</taxon>
        <taxon>Lophotrochozoa</taxon>
        <taxon>Platyhelminthes</taxon>
        <taxon>Trematoda</taxon>
        <taxon>Digenea</taxon>
        <taxon>Strigeidida</taxon>
        <taxon>Schistosomatoidea</taxon>
        <taxon>Schistosomatidae</taxon>
        <taxon>Schistosoma</taxon>
    </lineage>
</organism>
<dbReference type="InterPro" id="IPR029058">
    <property type="entry name" value="AB_hydrolase_fold"/>
</dbReference>
<dbReference type="GO" id="GO:0047372">
    <property type="term" value="F:monoacylglycerol lipase activity"/>
    <property type="evidence" value="ECO:0007669"/>
    <property type="project" value="TreeGrafter"/>
</dbReference>
<keyword evidence="5" id="KW-1185">Reference proteome</keyword>
<feature type="domain" description="Phospholipase/carboxylesterase/thioesterase" evidence="3">
    <location>
        <begin position="291"/>
        <end position="343"/>
    </location>
</feature>
<dbReference type="GeneID" id="24592554"/>
<dbReference type="GO" id="GO:0005789">
    <property type="term" value="C:endoplasmic reticulum membrane"/>
    <property type="evidence" value="ECO:0007669"/>
    <property type="project" value="TreeGrafter"/>
</dbReference>
<dbReference type="AlphaFoldDB" id="A0A922LX93"/>
<gene>
    <name evidence="4" type="primary">ABHD12_1</name>
    <name evidence="4" type="ORF">MS3_00010167</name>
</gene>
<reference evidence="4" key="4">
    <citation type="journal article" date="2022" name="PLoS Pathog.">
        <title>Chromosome-level genome of Schistosoma haematobium underpins genome-wide explorations of molecular variation.</title>
        <authorList>
            <person name="Stroehlein A.J."/>
            <person name="Korhonen P.K."/>
            <person name="Lee V.V."/>
            <person name="Ralph S.A."/>
            <person name="Mentink-Kane M."/>
            <person name="You H."/>
            <person name="McManus D.P."/>
            <person name="Tchuente L.T."/>
            <person name="Stothard J.R."/>
            <person name="Kaur P."/>
            <person name="Dudchenko O."/>
            <person name="Aiden E.L."/>
            <person name="Yang B."/>
            <person name="Yang H."/>
            <person name="Emery A.M."/>
            <person name="Webster B.L."/>
            <person name="Brindley P.J."/>
            <person name="Rollinson D."/>
            <person name="Chang B.C.H."/>
            <person name="Gasser R.B."/>
            <person name="Young N.D."/>
        </authorList>
    </citation>
    <scope>NUCLEOTIDE SEQUENCE</scope>
</reference>
<proteinExistence type="predicted"/>
<dbReference type="EMBL" id="AMPZ03000001">
    <property type="protein sequence ID" value="KAH9595630.1"/>
    <property type="molecule type" value="Genomic_DNA"/>
</dbReference>
<name>A0A922LX93_SCHHA</name>
<dbReference type="RefSeq" id="XP_051074497.1">
    <property type="nucleotide sequence ID" value="XM_051218525.1"/>
</dbReference>
<reference evidence="4" key="1">
    <citation type="journal article" date="2012" name="Nat. Genet.">
        <title>Whole-genome sequence of Schistosoma haematobium.</title>
        <authorList>
            <person name="Young N.D."/>
            <person name="Jex A.R."/>
            <person name="Li B."/>
            <person name="Liu S."/>
            <person name="Yang L."/>
            <person name="Xiong Z."/>
            <person name="Li Y."/>
            <person name="Cantacessi C."/>
            <person name="Hall R.S."/>
            <person name="Xu X."/>
            <person name="Chen F."/>
            <person name="Wu X."/>
            <person name="Zerlotini A."/>
            <person name="Oliveira G."/>
            <person name="Hofmann A."/>
            <person name="Zhang G."/>
            <person name="Fang X."/>
            <person name="Kang Y."/>
            <person name="Campbell B.E."/>
            <person name="Loukas A."/>
            <person name="Ranganathan S."/>
            <person name="Rollinson D."/>
            <person name="Rinaldi G."/>
            <person name="Brindley P.J."/>
            <person name="Yang H."/>
            <person name="Wang J."/>
            <person name="Wang J."/>
            <person name="Gasser R.B."/>
        </authorList>
    </citation>
    <scope>NUCLEOTIDE SEQUENCE</scope>
</reference>
<evidence type="ECO:0000256" key="1">
    <source>
        <dbReference type="SAM" id="Phobius"/>
    </source>
</evidence>
<dbReference type="InterPro" id="IPR003140">
    <property type="entry name" value="PLipase/COase/thioEstase"/>
</dbReference>
<accession>A0A922LX93</accession>
<reference evidence="4" key="3">
    <citation type="submission" date="2021-06" db="EMBL/GenBank/DDBJ databases">
        <title>Chromosome-level genome assembly for S. haematobium.</title>
        <authorList>
            <person name="Stroehlein A.J."/>
        </authorList>
    </citation>
    <scope>NUCLEOTIDE SEQUENCE</scope>
</reference>
<feature type="transmembrane region" description="Helical" evidence="1">
    <location>
        <begin position="35"/>
        <end position="58"/>
    </location>
</feature>
<dbReference type="GO" id="GO:0004622">
    <property type="term" value="F:phosphatidylcholine lysophospholipase activity"/>
    <property type="evidence" value="ECO:0007669"/>
    <property type="project" value="TreeGrafter"/>
</dbReference>
<dbReference type="Pfam" id="PF02230">
    <property type="entry name" value="Abhydrolase_2"/>
    <property type="match status" value="1"/>
</dbReference>
<dbReference type="GO" id="GO:0052651">
    <property type="term" value="P:monoacylglycerol catabolic process"/>
    <property type="evidence" value="ECO:0007669"/>
    <property type="project" value="TreeGrafter"/>
</dbReference>